<comment type="caution">
    <text evidence="2">The sequence shown here is derived from an EMBL/GenBank/DDBJ whole genome shotgun (WGS) entry which is preliminary data.</text>
</comment>
<evidence type="ECO:0000256" key="1">
    <source>
        <dbReference type="SAM" id="MobiDB-lite"/>
    </source>
</evidence>
<feature type="region of interest" description="Disordered" evidence="1">
    <location>
        <begin position="29"/>
        <end position="49"/>
    </location>
</feature>
<dbReference type="Proteomes" id="UP001652542">
    <property type="component" value="Unassembled WGS sequence"/>
</dbReference>
<dbReference type="InterPro" id="IPR036514">
    <property type="entry name" value="SGNH_hydro_sf"/>
</dbReference>
<dbReference type="Gene3D" id="3.40.50.1110">
    <property type="entry name" value="SGNH hydrolase"/>
    <property type="match status" value="1"/>
</dbReference>
<dbReference type="RefSeq" id="WP_263733450.1">
    <property type="nucleotide sequence ID" value="NZ_JAOWKY010000001.1"/>
</dbReference>
<protein>
    <submittedName>
        <fullName evidence="2">Uncharacterized protein</fullName>
    </submittedName>
</protein>
<organism evidence="2 3">
    <name type="scientific">Albidovulum marisflavi</name>
    <dbReference type="NCBI Taxonomy" id="2984159"/>
    <lineage>
        <taxon>Bacteria</taxon>
        <taxon>Pseudomonadati</taxon>
        <taxon>Pseudomonadota</taxon>
        <taxon>Alphaproteobacteria</taxon>
        <taxon>Rhodobacterales</taxon>
        <taxon>Paracoccaceae</taxon>
        <taxon>Albidovulum</taxon>
    </lineage>
</organism>
<gene>
    <name evidence="2" type="ORF">OEW28_04180</name>
</gene>
<name>A0ABT2Z9V3_9RHOB</name>
<evidence type="ECO:0000313" key="2">
    <source>
        <dbReference type="EMBL" id="MCV2867817.1"/>
    </source>
</evidence>
<keyword evidence="3" id="KW-1185">Reference proteome</keyword>
<accession>A0ABT2Z9V3</accession>
<sequence length="325" mass="35815">MRRNLILFGLAAAGALVAGGLAWHRLRRDPTLPPARRPMPRSEFQGLYDRPLAPPSGPLRVFHLGHSLVGHDMPAMLAQLAGPGHRYESQIGRGTTLRAHWEDDIPIEGYAEDNAHGRFRPAKEALESSDYDAFIMTERVDIRTSIREEGSAAYVALWAELARRGNPDTRVYLYETWNWLSVEDGWLERMDGDLPRYWIDDILRGAAAYLGGAPIYVIPAGQVLGRVTRAAEAGQVAGIASREDFFARTATGELDRIHIGDLGAFVVALAHHAVLYRTRPPGLDAEMRRADGTPADLPDELDRAALWSMIEEVVGGLPETGVGRV</sequence>
<dbReference type="EMBL" id="JAOWKY010000001">
    <property type="protein sequence ID" value="MCV2867817.1"/>
    <property type="molecule type" value="Genomic_DNA"/>
</dbReference>
<reference evidence="2 3" key="1">
    <citation type="submission" date="2022-10" db="EMBL/GenBank/DDBJ databases">
        <title>Defluviimonas sp. nov., isolated from ocean surface water.</title>
        <authorList>
            <person name="He W."/>
            <person name="Wang L."/>
            <person name="Zhang D.-F."/>
        </authorList>
    </citation>
    <scope>NUCLEOTIDE SEQUENCE [LARGE SCALE GENOMIC DNA]</scope>
    <source>
        <strain evidence="2 3">WL0002</strain>
    </source>
</reference>
<evidence type="ECO:0000313" key="3">
    <source>
        <dbReference type="Proteomes" id="UP001652542"/>
    </source>
</evidence>
<proteinExistence type="predicted"/>